<feature type="domain" description="PLD phosphodiesterase" evidence="4">
    <location>
        <begin position="414"/>
        <end position="441"/>
    </location>
</feature>
<evidence type="ECO:0000256" key="3">
    <source>
        <dbReference type="SAM" id="Phobius"/>
    </source>
</evidence>
<dbReference type="Pfam" id="PF13918">
    <property type="entry name" value="PLDc_3"/>
    <property type="match status" value="1"/>
</dbReference>
<dbReference type="AlphaFoldDB" id="A0A3Q0HFI2"/>
<dbReference type="PANTHER" id="PTHR10185">
    <property type="entry name" value="PHOSPHOLIPASE D - RELATED"/>
    <property type="match status" value="1"/>
</dbReference>
<name>A0A3Q0HFI2_ALLSI</name>
<proteinExistence type="inferred from homology"/>
<reference evidence="6" key="1">
    <citation type="submission" date="2025-08" db="UniProtKB">
        <authorList>
            <consortium name="RefSeq"/>
        </authorList>
    </citation>
    <scope>IDENTIFICATION</scope>
</reference>
<dbReference type="SMART" id="SM00155">
    <property type="entry name" value="PLDc"/>
    <property type="match status" value="2"/>
</dbReference>
<dbReference type="KEGG" id="asn:102377759"/>
<comment type="similarity">
    <text evidence="1">Belongs to the phospholipase D family.</text>
</comment>
<keyword evidence="3" id="KW-0472">Membrane</keyword>
<dbReference type="PROSITE" id="PS50035">
    <property type="entry name" value="PLD"/>
    <property type="match status" value="2"/>
</dbReference>
<dbReference type="Proteomes" id="UP000189705">
    <property type="component" value="Unplaced"/>
</dbReference>
<keyword evidence="3" id="KW-1133">Transmembrane helix</keyword>
<feature type="compositionally biased region" description="Pro residues" evidence="2">
    <location>
        <begin position="70"/>
        <end position="81"/>
    </location>
</feature>
<gene>
    <name evidence="6" type="primary">LOC102377759</name>
</gene>
<evidence type="ECO:0000313" key="6">
    <source>
        <dbReference type="RefSeq" id="XP_025070731.1"/>
    </source>
</evidence>
<dbReference type="STRING" id="38654.A0A3Q0HFI2"/>
<dbReference type="InterPro" id="IPR050874">
    <property type="entry name" value="Diverse_PLD-related"/>
</dbReference>
<feature type="compositionally biased region" description="Basic and acidic residues" evidence="2">
    <location>
        <begin position="151"/>
        <end position="160"/>
    </location>
</feature>
<dbReference type="Gene3D" id="3.30.870.10">
    <property type="entry name" value="Endonuclease Chain A"/>
    <property type="match status" value="2"/>
</dbReference>
<dbReference type="RefSeq" id="XP_025070731.1">
    <property type="nucleotide sequence ID" value="XM_025214946.1"/>
</dbReference>
<protein>
    <submittedName>
        <fullName evidence="6">Phospholipase D3-like</fullName>
    </submittedName>
</protein>
<dbReference type="InParanoid" id="A0A3Q0HFI2"/>
<feature type="region of interest" description="Disordered" evidence="2">
    <location>
        <begin position="69"/>
        <end position="160"/>
    </location>
</feature>
<feature type="non-terminal residue" evidence="6">
    <location>
        <position position="696"/>
    </location>
</feature>
<dbReference type="InterPro" id="IPR032803">
    <property type="entry name" value="PLDc_3"/>
</dbReference>
<feature type="transmembrane region" description="Helical" evidence="3">
    <location>
        <begin position="246"/>
        <end position="268"/>
    </location>
</feature>
<evidence type="ECO:0000259" key="4">
    <source>
        <dbReference type="PROSITE" id="PS50035"/>
    </source>
</evidence>
<evidence type="ECO:0000256" key="1">
    <source>
        <dbReference type="ARBA" id="ARBA00008664"/>
    </source>
</evidence>
<evidence type="ECO:0000256" key="2">
    <source>
        <dbReference type="SAM" id="MobiDB-lite"/>
    </source>
</evidence>
<organism evidence="5 6">
    <name type="scientific">Alligator sinensis</name>
    <name type="common">Chinese alligator</name>
    <dbReference type="NCBI Taxonomy" id="38654"/>
    <lineage>
        <taxon>Eukaryota</taxon>
        <taxon>Metazoa</taxon>
        <taxon>Chordata</taxon>
        <taxon>Craniata</taxon>
        <taxon>Vertebrata</taxon>
        <taxon>Euteleostomi</taxon>
        <taxon>Archelosauria</taxon>
        <taxon>Archosauria</taxon>
        <taxon>Crocodylia</taxon>
        <taxon>Alligatoridae</taxon>
        <taxon>Alligatorinae</taxon>
        <taxon>Alligator</taxon>
    </lineage>
</organism>
<feature type="domain" description="PLD phosphodiesterase" evidence="4">
    <location>
        <begin position="629"/>
        <end position="655"/>
    </location>
</feature>
<evidence type="ECO:0000313" key="5">
    <source>
        <dbReference type="Proteomes" id="UP000189705"/>
    </source>
</evidence>
<accession>A0A3Q0HFI2</accession>
<dbReference type="InterPro" id="IPR001736">
    <property type="entry name" value="PLipase_D/transphosphatidylase"/>
</dbReference>
<keyword evidence="5" id="KW-1185">Reference proteome</keyword>
<sequence length="696" mass="75600">MSQRGGAPGSVRAQDEGWVPMPAGNMVMEHQMPLEQPKADGQSFPLPLQPRESIRAHRLPPVPIWALPASDPPAPLAPEPLPTLAREPPLPQLKDKETRSAVKRGLSQRSSGRREPCLPPYVRLERLQMPAEDEGKAEPAPGPGDSAKAAQEPRPDWQVVRDGRARLRVLETASAPALAPAPEVAAPRRQGAVTSHMPRVQGTALWLPGSAASNAPRPSGAAEMSLAGRQVPGGMRSSPGKFSQRFLCTWCCLLALPVLLGVAGWYLWEQGSSVLALGLVGRWPLVQSWGVEPEVPCSQQCSAMLVESLPEGLDYPSGSPRPLAVHQAWMDLLGRANTSVDIAAFYLTLRDLDMSKTETSAWQGREVFERLQDLPARGVQLNVAVNSPQESNADTQDLASKGANVSSVEMKRLTGGVLHSKFWVVDDKHVYVGSANMDWRSLTQVKELGAVLYNCSCVASDLGRIFGTYRALGGPGTPLPAAWPPELAALSSLRRPLKLQLNGVPTQLFLSSAPPALCSAGRTPDLEAILETIADAQAFIHVAVMDFVPQCTFCTPKRFWPVLDEALREAACGRGVRVRLLASCWPHSDRAMFPFLESLLILHREPLGCPIEVKLFVVPATEQQKQIPFARVNHNKYMVTDRVAYIGTSNWSEDYFINTAGVGLVVNQSAAEPGTPGPSLREQLAAVFNRDWESPY</sequence>
<dbReference type="GeneID" id="102377759"/>
<dbReference type="GO" id="GO:0003824">
    <property type="term" value="F:catalytic activity"/>
    <property type="evidence" value="ECO:0007669"/>
    <property type="project" value="InterPro"/>
</dbReference>
<feature type="region of interest" description="Disordered" evidence="2">
    <location>
        <begin position="1"/>
        <end position="21"/>
    </location>
</feature>
<dbReference type="PANTHER" id="PTHR10185:SF26">
    <property type="entry name" value="PHOSPHOLIPASE D FAMILY, MEMBER 7"/>
    <property type="match status" value="1"/>
</dbReference>
<dbReference type="SUPFAM" id="SSF56024">
    <property type="entry name" value="Phospholipase D/nuclease"/>
    <property type="match status" value="2"/>
</dbReference>
<keyword evidence="3" id="KW-0812">Transmembrane</keyword>